<evidence type="ECO:0000256" key="1">
    <source>
        <dbReference type="SAM" id="MobiDB-lite"/>
    </source>
</evidence>
<proteinExistence type="predicted"/>
<feature type="compositionally biased region" description="Polar residues" evidence="1">
    <location>
        <begin position="41"/>
        <end position="53"/>
    </location>
</feature>
<reference evidence="2" key="1">
    <citation type="submission" date="2020-09" db="EMBL/GenBank/DDBJ databases">
        <title>Genome-Enabled Discovery of Anthraquinone Biosynthesis in Senna tora.</title>
        <authorList>
            <person name="Kang S.-H."/>
            <person name="Pandey R.P."/>
            <person name="Lee C.-M."/>
            <person name="Sim J.-S."/>
            <person name="Jeong J.-T."/>
            <person name="Choi B.-S."/>
            <person name="Jung M."/>
            <person name="Ginzburg D."/>
            <person name="Zhao K."/>
            <person name="Won S.Y."/>
            <person name="Oh T.-J."/>
            <person name="Yu Y."/>
            <person name="Kim N.-H."/>
            <person name="Lee O.R."/>
            <person name="Lee T.-H."/>
            <person name="Bashyal P."/>
            <person name="Kim T.-S."/>
            <person name="Lee W.-H."/>
            <person name="Kawkins C."/>
            <person name="Kim C.-K."/>
            <person name="Kim J.S."/>
            <person name="Ahn B.O."/>
            <person name="Rhee S.Y."/>
            <person name="Sohng J.K."/>
        </authorList>
    </citation>
    <scope>NUCLEOTIDE SEQUENCE</scope>
    <source>
        <tissue evidence="2">Leaf</tissue>
    </source>
</reference>
<feature type="region of interest" description="Disordered" evidence="1">
    <location>
        <begin position="41"/>
        <end position="67"/>
    </location>
</feature>
<dbReference type="EMBL" id="JAAIUW010000001">
    <property type="protein sequence ID" value="KAF7844164.1"/>
    <property type="molecule type" value="Genomic_DNA"/>
</dbReference>
<dbReference type="AlphaFoldDB" id="A0A834XF82"/>
<accession>A0A834XF82</accession>
<comment type="caution">
    <text evidence="2">The sequence shown here is derived from an EMBL/GenBank/DDBJ whole genome shotgun (WGS) entry which is preliminary data.</text>
</comment>
<keyword evidence="3" id="KW-1185">Reference proteome</keyword>
<gene>
    <name evidence="2" type="ORF">G2W53_001069</name>
</gene>
<name>A0A834XF82_9FABA</name>
<organism evidence="2 3">
    <name type="scientific">Senna tora</name>
    <dbReference type="NCBI Taxonomy" id="362788"/>
    <lineage>
        <taxon>Eukaryota</taxon>
        <taxon>Viridiplantae</taxon>
        <taxon>Streptophyta</taxon>
        <taxon>Embryophyta</taxon>
        <taxon>Tracheophyta</taxon>
        <taxon>Spermatophyta</taxon>
        <taxon>Magnoliopsida</taxon>
        <taxon>eudicotyledons</taxon>
        <taxon>Gunneridae</taxon>
        <taxon>Pentapetalae</taxon>
        <taxon>rosids</taxon>
        <taxon>fabids</taxon>
        <taxon>Fabales</taxon>
        <taxon>Fabaceae</taxon>
        <taxon>Caesalpinioideae</taxon>
        <taxon>Cassia clade</taxon>
        <taxon>Senna</taxon>
    </lineage>
</organism>
<evidence type="ECO:0000313" key="3">
    <source>
        <dbReference type="Proteomes" id="UP000634136"/>
    </source>
</evidence>
<evidence type="ECO:0000313" key="2">
    <source>
        <dbReference type="EMBL" id="KAF7844164.1"/>
    </source>
</evidence>
<dbReference type="Proteomes" id="UP000634136">
    <property type="component" value="Unassembled WGS sequence"/>
</dbReference>
<sequence>MTKVIRQKVRLSIRNSPLPRKSRIVRSQKITTARNTLIQPVLRSETTQKSQPIMETRGVKKKPHHKP</sequence>
<protein>
    <submittedName>
        <fullName evidence="2">Uncharacterized protein</fullName>
    </submittedName>
</protein>